<proteinExistence type="predicted"/>
<keyword evidence="2" id="KW-1185">Reference proteome</keyword>
<dbReference type="InParanoid" id="A0A2U3N3Y8"/>
<gene>
    <name evidence="1" type="ORF">KPC_3531</name>
</gene>
<organism evidence="1 2">
    <name type="scientific">Acinetobacter stercoris</name>
    <dbReference type="NCBI Taxonomy" id="2126983"/>
    <lineage>
        <taxon>Bacteria</taxon>
        <taxon>Pseudomonadati</taxon>
        <taxon>Pseudomonadota</taxon>
        <taxon>Gammaproteobacteria</taxon>
        <taxon>Moraxellales</taxon>
        <taxon>Moraxellaceae</taxon>
        <taxon>Acinetobacter</taxon>
    </lineage>
</organism>
<dbReference type="OrthoDB" id="5993839at2"/>
<dbReference type="Proteomes" id="UP000245974">
    <property type="component" value="Unassembled WGS sequence"/>
</dbReference>
<protein>
    <submittedName>
        <fullName evidence="1">Uncharacterized protein</fullName>
    </submittedName>
</protein>
<dbReference type="AlphaFoldDB" id="A0A2U3N3Y8"/>
<dbReference type="RefSeq" id="WP_121975746.1">
    <property type="nucleotide sequence ID" value="NZ_OOGT01000268.1"/>
</dbReference>
<reference evidence="2" key="1">
    <citation type="submission" date="2018-03" db="EMBL/GenBank/DDBJ databases">
        <authorList>
            <person name="Blom J."/>
        </authorList>
    </citation>
    <scope>NUCLEOTIDE SEQUENCE [LARGE SCALE GENOMIC DNA]</scope>
    <source>
        <strain evidence="2">KPC-SM-21</strain>
    </source>
</reference>
<accession>A0A2U3N3Y8</accession>
<name>A0A2U3N3Y8_9GAMM</name>
<dbReference type="EMBL" id="OOGT01000268">
    <property type="protein sequence ID" value="SPL72353.1"/>
    <property type="molecule type" value="Genomic_DNA"/>
</dbReference>
<dbReference type="InterPro" id="IPR058087">
    <property type="entry name" value="XAC2610_dom"/>
</dbReference>
<sequence>MHKSFINNWLLFVSIFLFLSQPLYAQIFQINDGSKDFDVRIELSCEKMNCDGDAKITIFKKGSRQIFQTFHSDELTMYLDENFKPSVNVIQLYGEQSPLIFDDFNFDGTEDLAIRNGNYGSYGGPVYDVYVFHQNKKKFVLSDELSTLTQENLGMFDIDSKRKRIITFNKSGCCYHIRSEYQVIPQKGLLLVREFIEAVVTAGDKVEVTDRNLVNGKWKEKTKYYPIDQYYKKR</sequence>
<evidence type="ECO:0000313" key="1">
    <source>
        <dbReference type="EMBL" id="SPL72353.1"/>
    </source>
</evidence>
<dbReference type="NCBIfam" id="NF047539">
    <property type="entry name" value="XAC2610_fam"/>
    <property type="match status" value="1"/>
</dbReference>
<evidence type="ECO:0000313" key="2">
    <source>
        <dbReference type="Proteomes" id="UP000245974"/>
    </source>
</evidence>